<accession>D5WSS0</accession>
<dbReference type="Pfam" id="PF00355">
    <property type="entry name" value="Rieske"/>
    <property type="match status" value="1"/>
</dbReference>
<keyword evidence="6" id="KW-0472">Membrane</keyword>
<dbReference type="InterPro" id="IPR017941">
    <property type="entry name" value="Rieske_2Fe-2S"/>
</dbReference>
<dbReference type="HOGENOM" id="CLU_055690_1_1_9"/>
<keyword evidence="9" id="KW-1185">Reference proteome</keyword>
<dbReference type="GO" id="GO:0046872">
    <property type="term" value="F:metal ion binding"/>
    <property type="evidence" value="ECO:0007669"/>
    <property type="project" value="UniProtKB-KW"/>
</dbReference>
<dbReference type="STRING" id="562970.Btus_2425"/>
<dbReference type="InterPro" id="IPR006311">
    <property type="entry name" value="TAT_signal"/>
</dbReference>
<keyword evidence="2" id="KW-0479">Metal-binding</keyword>
<dbReference type="Gene3D" id="2.102.10.10">
    <property type="entry name" value="Rieske [2Fe-2S] iron-sulphur domain"/>
    <property type="match status" value="1"/>
</dbReference>
<keyword evidence="1" id="KW-0001">2Fe-2S</keyword>
<evidence type="ECO:0000256" key="6">
    <source>
        <dbReference type="SAM" id="Phobius"/>
    </source>
</evidence>
<dbReference type="GO" id="GO:0004497">
    <property type="term" value="F:monooxygenase activity"/>
    <property type="evidence" value="ECO:0007669"/>
    <property type="project" value="UniProtKB-ARBA"/>
</dbReference>
<dbReference type="AlphaFoldDB" id="D5WSS0"/>
<evidence type="ECO:0000256" key="5">
    <source>
        <dbReference type="ARBA" id="ARBA00023157"/>
    </source>
</evidence>
<evidence type="ECO:0000256" key="2">
    <source>
        <dbReference type="ARBA" id="ARBA00022723"/>
    </source>
</evidence>
<dbReference type="EMBL" id="CP002017">
    <property type="protein sequence ID" value="ADG07089.1"/>
    <property type="molecule type" value="Genomic_DNA"/>
</dbReference>
<protein>
    <submittedName>
        <fullName evidence="8">Rieske (2Fe-2S) iron-sulfur domain protein</fullName>
    </submittedName>
</protein>
<dbReference type="PANTHER" id="PTHR10134">
    <property type="entry name" value="CYTOCHROME B-C1 COMPLEX SUBUNIT RIESKE, MITOCHONDRIAL"/>
    <property type="match status" value="1"/>
</dbReference>
<sequence length="181" mass="19910">MEKNDQQHMAKPEGKNELTRRQFLSYALGGTGAFMAAAIGAPLLTFGLAPLKTSGSSNMVGTGHKVSEFNGQDPKLISFNLHVNDGWNSKDVQKQAYVIQQGDKLLVMSPICTHLGCLVSKAPPQWSQGGKWYFHCPCHNSLFDKYGVQSPDSPATRPLDLYTYDVRNGELFVSGQMMKRG</sequence>
<dbReference type="PROSITE" id="PS51296">
    <property type="entry name" value="RIESKE"/>
    <property type="match status" value="1"/>
</dbReference>
<evidence type="ECO:0000256" key="3">
    <source>
        <dbReference type="ARBA" id="ARBA00023004"/>
    </source>
</evidence>
<feature type="domain" description="Rieske" evidence="7">
    <location>
        <begin position="74"/>
        <end position="173"/>
    </location>
</feature>
<proteinExistence type="predicted"/>
<keyword evidence="5" id="KW-1015">Disulfide bond</keyword>
<name>D5WSS0_KYRT2</name>
<dbReference type="Proteomes" id="UP000002368">
    <property type="component" value="Chromosome"/>
</dbReference>
<dbReference type="SUPFAM" id="SSF50022">
    <property type="entry name" value="ISP domain"/>
    <property type="match status" value="1"/>
</dbReference>
<feature type="transmembrane region" description="Helical" evidence="6">
    <location>
        <begin position="23"/>
        <end position="49"/>
    </location>
</feature>
<keyword evidence="6" id="KW-0812">Transmembrane</keyword>
<evidence type="ECO:0000256" key="1">
    <source>
        <dbReference type="ARBA" id="ARBA00022714"/>
    </source>
</evidence>
<dbReference type="KEGG" id="bts:Btus_2425"/>
<dbReference type="CDD" id="cd03467">
    <property type="entry name" value="Rieske"/>
    <property type="match status" value="1"/>
</dbReference>
<keyword evidence="4" id="KW-0411">Iron-sulfur</keyword>
<dbReference type="eggNOG" id="COG0723">
    <property type="taxonomic scope" value="Bacteria"/>
</dbReference>
<evidence type="ECO:0000259" key="7">
    <source>
        <dbReference type="PROSITE" id="PS51296"/>
    </source>
</evidence>
<organism evidence="8 9">
    <name type="scientific">Kyrpidia tusciae (strain DSM 2912 / NBRC 15312 / T2)</name>
    <name type="common">Bacillus tusciae</name>
    <dbReference type="NCBI Taxonomy" id="562970"/>
    <lineage>
        <taxon>Bacteria</taxon>
        <taxon>Bacillati</taxon>
        <taxon>Bacillota</taxon>
        <taxon>Bacilli</taxon>
        <taxon>Bacillales</taxon>
        <taxon>Alicyclobacillaceae</taxon>
        <taxon>Kyrpidia</taxon>
    </lineage>
</organism>
<dbReference type="RefSeq" id="WP_013076372.1">
    <property type="nucleotide sequence ID" value="NC_014098.1"/>
</dbReference>
<dbReference type="GO" id="GO:0051537">
    <property type="term" value="F:2 iron, 2 sulfur cluster binding"/>
    <property type="evidence" value="ECO:0007669"/>
    <property type="project" value="UniProtKB-KW"/>
</dbReference>
<dbReference type="InterPro" id="IPR014349">
    <property type="entry name" value="Rieske_Fe-S_prot"/>
</dbReference>
<reference evidence="8 9" key="1">
    <citation type="journal article" date="2011" name="Stand. Genomic Sci.">
        <title>Complete genome sequence of the thermophilic, hydrogen-oxidizing Bacillus tusciae type strain (T2) and reclassification in the new genus, Kyrpidia gen. nov. as Kyrpidia tusciae comb. nov. and emendation of the family Alicyclobacillaceae da Costa and Rainey, 2010.</title>
        <authorList>
            <person name="Klenk H.P."/>
            <person name="Lapidus A."/>
            <person name="Chertkov O."/>
            <person name="Copeland A."/>
            <person name="Del Rio T.G."/>
            <person name="Nolan M."/>
            <person name="Lucas S."/>
            <person name="Chen F."/>
            <person name="Tice H."/>
            <person name="Cheng J.F."/>
            <person name="Han C."/>
            <person name="Bruce D."/>
            <person name="Goodwin L."/>
            <person name="Pitluck S."/>
            <person name="Pati A."/>
            <person name="Ivanova N."/>
            <person name="Mavromatis K."/>
            <person name="Daum C."/>
            <person name="Chen A."/>
            <person name="Palaniappan K."/>
            <person name="Chang Y.J."/>
            <person name="Land M."/>
            <person name="Hauser L."/>
            <person name="Jeffries C.D."/>
            <person name="Detter J.C."/>
            <person name="Rohde M."/>
            <person name="Abt B."/>
            <person name="Pukall R."/>
            <person name="Goker M."/>
            <person name="Bristow J."/>
            <person name="Markowitz V."/>
            <person name="Hugenholtz P."/>
            <person name="Eisen J.A."/>
        </authorList>
    </citation>
    <scope>NUCLEOTIDE SEQUENCE [LARGE SCALE GENOMIC DNA]</scope>
    <source>
        <strain evidence="8 9">DSM 2912</strain>
    </source>
</reference>
<evidence type="ECO:0000313" key="8">
    <source>
        <dbReference type="EMBL" id="ADG07089.1"/>
    </source>
</evidence>
<dbReference type="InterPro" id="IPR036922">
    <property type="entry name" value="Rieske_2Fe-2S_sf"/>
</dbReference>
<evidence type="ECO:0000313" key="9">
    <source>
        <dbReference type="Proteomes" id="UP000002368"/>
    </source>
</evidence>
<dbReference type="PROSITE" id="PS51318">
    <property type="entry name" value="TAT"/>
    <property type="match status" value="1"/>
</dbReference>
<gene>
    <name evidence="8" type="ordered locus">Btus_2425</name>
</gene>
<dbReference type="GO" id="GO:0016705">
    <property type="term" value="F:oxidoreductase activity, acting on paired donors, with incorporation or reduction of molecular oxygen"/>
    <property type="evidence" value="ECO:0007669"/>
    <property type="project" value="UniProtKB-ARBA"/>
</dbReference>
<keyword evidence="6" id="KW-1133">Transmembrane helix</keyword>
<evidence type="ECO:0000256" key="4">
    <source>
        <dbReference type="ARBA" id="ARBA00023014"/>
    </source>
</evidence>
<keyword evidence="3" id="KW-0408">Iron</keyword>